<sequence>MSHRHLLSYTGGLQRRGAKSTATTAVVPELDVAAARRLGVGEMTRWPPAREAGTGAPHGSWGVHLVPAVVTGGEKKRAWRMRSASRLAGHLVRLPHRAVSEGARRTSGQRDDGRKRWRPLSSLRPRAVAVPLSAREGGREGGRERWCCCSSTTSGTGGGWKERRGRGERQRRPAAGPCHQNCLHSKS</sequence>
<keyword evidence="3" id="KW-1185">Reference proteome</keyword>
<reference evidence="2" key="2">
    <citation type="submission" date="2018-08" db="UniProtKB">
        <authorList>
            <consortium name="EnsemblPlants"/>
        </authorList>
    </citation>
    <scope>IDENTIFICATION</scope>
    <source>
        <strain evidence="2">Yugu1</strain>
    </source>
</reference>
<dbReference type="Proteomes" id="UP000004995">
    <property type="component" value="Unassembled WGS sequence"/>
</dbReference>
<protein>
    <submittedName>
        <fullName evidence="2">Uncharacterized protein</fullName>
    </submittedName>
</protein>
<feature type="compositionally biased region" description="Basic and acidic residues" evidence="1">
    <location>
        <begin position="160"/>
        <end position="171"/>
    </location>
</feature>
<evidence type="ECO:0000256" key="1">
    <source>
        <dbReference type="SAM" id="MobiDB-lite"/>
    </source>
</evidence>
<feature type="region of interest" description="Disordered" evidence="1">
    <location>
        <begin position="100"/>
        <end position="122"/>
    </location>
</feature>
<dbReference type="EnsemblPlants" id="KQL00833">
    <property type="protein sequence ID" value="KQL00833"/>
    <property type="gene ID" value="SETIT_014504mg"/>
</dbReference>
<feature type="region of interest" description="Disordered" evidence="1">
    <location>
        <begin position="152"/>
        <end position="187"/>
    </location>
</feature>
<dbReference type="EMBL" id="AGNK02003568">
    <property type="status" value="NOT_ANNOTATED_CDS"/>
    <property type="molecule type" value="Genomic_DNA"/>
</dbReference>
<dbReference type="HOGENOM" id="CLU_1449996_0_0_1"/>
<reference evidence="3" key="1">
    <citation type="journal article" date="2012" name="Nat. Biotechnol.">
        <title>Reference genome sequence of the model plant Setaria.</title>
        <authorList>
            <person name="Bennetzen J.L."/>
            <person name="Schmutz J."/>
            <person name="Wang H."/>
            <person name="Percifield R."/>
            <person name="Hawkins J."/>
            <person name="Pontaroli A.C."/>
            <person name="Estep M."/>
            <person name="Feng L."/>
            <person name="Vaughn J.N."/>
            <person name="Grimwood J."/>
            <person name="Jenkins J."/>
            <person name="Barry K."/>
            <person name="Lindquist E."/>
            <person name="Hellsten U."/>
            <person name="Deshpande S."/>
            <person name="Wang X."/>
            <person name="Wu X."/>
            <person name="Mitros T."/>
            <person name="Triplett J."/>
            <person name="Yang X."/>
            <person name="Ye C.Y."/>
            <person name="Mauro-Herrera M."/>
            <person name="Wang L."/>
            <person name="Li P."/>
            <person name="Sharma M."/>
            <person name="Sharma R."/>
            <person name="Ronald P.C."/>
            <person name="Panaud O."/>
            <person name="Kellogg E.A."/>
            <person name="Brutnell T.P."/>
            <person name="Doust A.N."/>
            <person name="Tuskan G.A."/>
            <person name="Rokhsar D."/>
            <person name="Devos K.M."/>
        </authorList>
    </citation>
    <scope>NUCLEOTIDE SEQUENCE [LARGE SCALE GENOMIC DNA]</scope>
    <source>
        <strain evidence="3">cv. Yugu1</strain>
    </source>
</reference>
<evidence type="ECO:0000313" key="3">
    <source>
        <dbReference type="Proteomes" id="UP000004995"/>
    </source>
</evidence>
<accession>K3YJT5</accession>
<feature type="compositionally biased region" description="Basic and acidic residues" evidence="1">
    <location>
        <begin position="100"/>
        <end position="114"/>
    </location>
</feature>
<dbReference type="AlphaFoldDB" id="K3YJT5"/>
<name>K3YJT5_SETIT</name>
<evidence type="ECO:0000313" key="2">
    <source>
        <dbReference type="EnsemblPlants" id="KQL00833"/>
    </source>
</evidence>
<organism evidence="2 3">
    <name type="scientific">Setaria italica</name>
    <name type="common">Foxtail millet</name>
    <name type="synonym">Panicum italicum</name>
    <dbReference type="NCBI Taxonomy" id="4555"/>
    <lineage>
        <taxon>Eukaryota</taxon>
        <taxon>Viridiplantae</taxon>
        <taxon>Streptophyta</taxon>
        <taxon>Embryophyta</taxon>
        <taxon>Tracheophyta</taxon>
        <taxon>Spermatophyta</taxon>
        <taxon>Magnoliopsida</taxon>
        <taxon>Liliopsida</taxon>
        <taxon>Poales</taxon>
        <taxon>Poaceae</taxon>
        <taxon>PACMAD clade</taxon>
        <taxon>Panicoideae</taxon>
        <taxon>Panicodae</taxon>
        <taxon>Paniceae</taxon>
        <taxon>Cenchrinae</taxon>
        <taxon>Setaria</taxon>
    </lineage>
</organism>
<proteinExistence type="predicted"/>
<dbReference type="InParanoid" id="K3YJT5"/>
<dbReference type="Gramene" id="KQL00833">
    <property type="protein sequence ID" value="KQL00833"/>
    <property type="gene ID" value="SETIT_014504mg"/>
</dbReference>